<sequence length="115" mass="13254">MMKKGGNYSNNSINRFYFNSELFRISRGTSQFTKKTIIEHLSAAFEVSPTNNENQNDFYIIVSNVTSGLYKVIITATNDYTYESEELNRDIIVPSTNIEPNEKRLTLLDFVILLQ</sequence>
<comment type="caution">
    <text evidence="1">The sequence shown here is derived from an EMBL/GenBank/DDBJ whole genome shotgun (WGS) entry which is preliminary data.</text>
</comment>
<keyword evidence="2" id="KW-1185">Reference proteome</keyword>
<evidence type="ECO:0000313" key="2">
    <source>
        <dbReference type="Proteomes" id="UP001549104"/>
    </source>
</evidence>
<gene>
    <name evidence="1" type="ORF">ABIC55_004518</name>
</gene>
<dbReference type="Proteomes" id="UP001549104">
    <property type="component" value="Unassembled WGS sequence"/>
</dbReference>
<proteinExistence type="predicted"/>
<evidence type="ECO:0000313" key="1">
    <source>
        <dbReference type="EMBL" id="MET3659378.1"/>
    </source>
</evidence>
<accession>A0ABV2KH24</accession>
<dbReference type="RefSeq" id="WP_354314845.1">
    <property type="nucleotide sequence ID" value="NZ_JBEPME010000010.1"/>
</dbReference>
<protein>
    <submittedName>
        <fullName evidence="1">Uncharacterized protein</fullName>
    </submittedName>
</protein>
<reference evidence="1 2" key="1">
    <citation type="submission" date="2024-06" db="EMBL/GenBank/DDBJ databases">
        <title>Sorghum-associated microbial communities from plants grown in Nebraska, USA.</title>
        <authorList>
            <person name="Schachtman D."/>
        </authorList>
    </citation>
    <scope>NUCLEOTIDE SEQUENCE [LARGE SCALE GENOMIC DNA]</scope>
    <source>
        <strain evidence="1 2">1288</strain>
    </source>
</reference>
<dbReference type="EMBL" id="JBEPME010000010">
    <property type="protein sequence ID" value="MET3659378.1"/>
    <property type="molecule type" value="Genomic_DNA"/>
</dbReference>
<name>A0ABV2KH24_SPOPS</name>
<organism evidence="1 2">
    <name type="scientific">Sporosarcina psychrophila</name>
    <name type="common">Bacillus psychrophilus</name>
    <dbReference type="NCBI Taxonomy" id="1476"/>
    <lineage>
        <taxon>Bacteria</taxon>
        <taxon>Bacillati</taxon>
        <taxon>Bacillota</taxon>
        <taxon>Bacilli</taxon>
        <taxon>Bacillales</taxon>
        <taxon>Caryophanaceae</taxon>
        <taxon>Sporosarcina</taxon>
    </lineage>
</organism>